<reference evidence="5 6" key="1">
    <citation type="journal article" date="2022" name="Allergy">
        <title>Genome assembly and annotation of Periplaneta americana reveal a comprehensive cockroach allergen profile.</title>
        <authorList>
            <person name="Wang L."/>
            <person name="Xiong Q."/>
            <person name="Saelim N."/>
            <person name="Wang L."/>
            <person name="Nong W."/>
            <person name="Wan A.T."/>
            <person name="Shi M."/>
            <person name="Liu X."/>
            <person name="Cao Q."/>
            <person name="Hui J.H.L."/>
            <person name="Sookrung N."/>
            <person name="Leung T.F."/>
            <person name="Tungtrongchitr A."/>
            <person name="Tsui S.K.W."/>
        </authorList>
    </citation>
    <scope>NUCLEOTIDE SEQUENCE [LARGE SCALE GENOMIC DNA]</scope>
    <source>
        <strain evidence="5">PWHHKU_190912</strain>
    </source>
</reference>
<feature type="coiled-coil region" evidence="1">
    <location>
        <begin position="521"/>
        <end position="572"/>
    </location>
</feature>
<dbReference type="PANTHER" id="PTHR45749">
    <property type="match status" value="1"/>
</dbReference>
<evidence type="ECO:0000313" key="5">
    <source>
        <dbReference type="EMBL" id="KAJ4440540.1"/>
    </source>
</evidence>
<dbReference type="SUPFAM" id="SSF53098">
    <property type="entry name" value="Ribonuclease H-like"/>
    <property type="match status" value="1"/>
</dbReference>
<gene>
    <name evidence="5" type="ORF">ANN_08681</name>
</gene>
<name>A0ABQ8T3R5_PERAM</name>
<dbReference type="PANTHER" id="PTHR45749:SF28">
    <property type="entry name" value="ZINC FINGER MYM-TYPE PROTEIN 1-LIKE-RELATED"/>
    <property type="match status" value="1"/>
</dbReference>
<keyword evidence="1" id="KW-0175">Coiled coil</keyword>
<feature type="domain" description="Transposable element P transposase-like GTP-binding insertion" evidence="3">
    <location>
        <begin position="770"/>
        <end position="882"/>
    </location>
</feature>
<dbReference type="InterPro" id="IPR036397">
    <property type="entry name" value="RNaseH_sf"/>
</dbReference>
<dbReference type="Pfam" id="PF21789">
    <property type="entry name" value="TNP-like_RNaseH_C"/>
    <property type="match status" value="1"/>
</dbReference>
<keyword evidence="6" id="KW-1185">Reference proteome</keyword>
<feature type="domain" description="Transposable element P transposase-like RNase H C-terminal" evidence="4">
    <location>
        <begin position="950"/>
        <end position="975"/>
    </location>
</feature>
<evidence type="ECO:0000259" key="2">
    <source>
        <dbReference type="Pfam" id="PF12017"/>
    </source>
</evidence>
<dbReference type="Gene3D" id="3.30.420.10">
    <property type="entry name" value="Ribonuclease H-like superfamily/Ribonuclease H"/>
    <property type="match status" value="1"/>
</dbReference>
<dbReference type="EMBL" id="JAJSOF020000017">
    <property type="protein sequence ID" value="KAJ4440540.1"/>
    <property type="molecule type" value="Genomic_DNA"/>
</dbReference>
<organism evidence="5 6">
    <name type="scientific">Periplaneta americana</name>
    <name type="common">American cockroach</name>
    <name type="synonym">Blatta americana</name>
    <dbReference type="NCBI Taxonomy" id="6978"/>
    <lineage>
        <taxon>Eukaryota</taxon>
        <taxon>Metazoa</taxon>
        <taxon>Ecdysozoa</taxon>
        <taxon>Arthropoda</taxon>
        <taxon>Hexapoda</taxon>
        <taxon>Insecta</taxon>
        <taxon>Pterygota</taxon>
        <taxon>Neoptera</taxon>
        <taxon>Polyneoptera</taxon>
        <taxon>Dictyoptera</taxon>
        <taxon>Blattodea</taxon>
        <taxon>Blattoidea</taxon>
        <taxon>Blattidae</taxon>
        <taxon>Blattinae</taxon>
        <taxon>Periplaneta</taxon>
    </lineage>
</organism>
<dbReference type="Pfam" id="PF12017">
    <property type="entry name" value="Tnp_P_element"/>
    <property type="match status" value="1"/>
</dbReference>
<feature type="domain" description="THAP9-like helix-turn-helix" evidence="2">
    <location>
        <begin position="586"/>
        <end position="654"/>
    </location>
</feature>
<dbReference type="Pfam" id="PF21788">
    <property type="entry name" value="TNP-like_GBD"/>
    <property type="match status" value="1"/>
</dbReference>
<dbReference type="Proteomes" id="UP001148838">
    <property type="component" value="Unassembled WGS sequence"/>
</dbReference>
<dbReference type="InterPro" id="IPR048367">
    <property type="entry name" value="TNP-like_RNaseH_C"/>
</dbReference>
<dbReference type="InterPro" id="IPR021896">
    <property type="entry name" value="THAP9-like_HTH"/>
</dbReference>
<evidence type="ECO:0000313" key="6">
    <source>
        <dbReference type="Proteomes" id="UP001148838"/>
    </source>
</evidence>
<evidence type="ECO:0000256" key="1">
    <source>
        <dbReference type="SAM" id="Coils"/>
    </source>
</evidence>
<sequence length="1133" mass="130253">MDSVYRRSIESHNEQVTQNRSKCCIIQSATYITEELDLHFESCPEKVIAQTYDGASVMAGSKGEVQAIIKEKYASAQYIHCHAHQLNLIMLHAASINRSVRVFFVNLQGIFTFFSNSPQRMAILDEVVGKRLPRAVPTRLNFQSRSVNTVYEYRLELLECMEVIQTGDRITNDKTILQASGYKGILSEETFIYWLSFFHKIMPYVDILFNQLQKRDTNPNLVETHIQAFEREVRKIRENICTESYGEEMTKRRRVESLVERKRETHEICDVILREIKDRFSFKGHLGASTLFRPDTFEDFHNVFPEESLRSVIRAYPFINERNIRTELSIKTFLRSTMSENRLSALAMLSIERHFILSIVDFNQRVIEKFARNKGDEPVFYINRMHRVERLRFANDHRDWRSCVLFTDESRFNLCSPDGRERVWRRRENDFHSVISEKPYGGGEVMVWALYGCSYNFCEAPCKADLNNFKSHRVCVHSMWVSGVSLAHASCVDIKGKVETGSGGVPGSPSPSVTPPPQTCDENAVALIEEIERLKKELDEERKTTLVLNFKLEAAERKLQQHRTKINNLWKELIACKKKERCAHNIHNKLVDGLSDIFTKTQIKVLTNKQKRVNWTDKDISAAFTLRYLGKKTYIYMRQKLHYPLPGLSTLEKWASKIDMRNGTGILEDMLGMMKIAAITYGQSDKIAVLQFDEVHVKRAYEYDSLKDEIVGPHSRLQAVMTGCRVAACVCDMGAANQGLWKGYEVNPTKTWFYNPRTSERIYFFADAPHLLKLVRNWLLDTDLIFSNGKIVSKEPLESLIKDDNHEIKACHKIDSSHLNCRGTERMNVRKAAELMSHSVATALRHFKLGGDSSITENTSEFIEIVNNWFDLMNSYSPAHSKVPSKNAYGLKLEEQDNILKNMCDTINSMTCRGKRVKQVFQTAILVPISSLKYLLLDVQKLGMTYILTHRLNQDSLENLFSQIRSRGGLYDHPTPLNSLYRLRMIILGNNAGNIEKHKNTHTESSEEYLSSQLLRTCGVKCTDLVQNSIPDIFIQEEDDTSGSGSTIVGEKETEMEVEGLRYIAGWIASKHSETHPNLGHRTDTEETDHSSYCLVSWIRSLSYGGLTEPTSKWLDIAFVLVMDLRFEEESEL</sequence>
<proteinExistence type="predicted"/>
<protein>
    <recommendedName>
        <fullName evidence="7">Transposable element P transposase</fullName>
    </recommendedName>
</protein>
<dbReference type="InterPro" id="IPR012337">
    <property type="entry name" value="RNaseH-like_sf"/>
</dbReference>
<accession>A0ABQ8T3R5</accession>
<evidence type="ECO:0000259" key="3">
    <source>
        <dbReference type="Pfam" id="PF21788"/>
    </source>
</evidence>
<evidence type="ECO:0000259" key="4">
    <source>
        <dbReference type="Pfam" id="PF21789"/>
    </source>
</evidence>
<comment type="caution">
    <text evidence="5">The sequence shown here is derived from an EMBL/GenBank/DDBJ whole genome shotgun (WGS) entry which is preliminary data.</text>
</comment>
<dbReference type="InterPro" id="IPR048366">
    <property type="entry name" value="TNP-like_GBD"/>
</dbReference>
<evidence type="ECO:0008006" key="7">
    <source>
        <dbReference type="Google" id="ProtNLM"/>
    </source>
</evidence>